<feature type="region of interest" description="Disordered" evidence="1">
    <location>
        <begin position="78"/>
        <end position="99"/>
    </location>
</feature>
<dbReference type="Gene3D" id="2.40.50.40">
    <property type="match status" value="1"/>
</dbReference>
<keyword evidence="4" id="KW-1185">Reference proteome</keyword>
<dbReference type="PROSITE" id="PS50013">
    <property type="entry name" value="CHROMO_2"/>
    <property type="match status" value="1"/>
</dbReference>
<proteinExistence type="predicted"/>
<feature type="compositionally biased region" description="Basic and acidic residues" evidence="1">
    <location>
        <begin position="182"/>
        <end position="199"/>
    </location>
</feature>
<feature type="compositionally biased region" description="Pro residues" evidence="1">
    <location>
        <begin position="210"/>
        <end position="220"/>
    </location>
</feature>
<comment type="caution">
    <text evidence="3">The sequence shown here is derived from an EMBL/GenBank/DDBJ whole genome shotgun (WGS) entry which is preliminary data.</text>
</comment>
<dbReference type="InterPro" id="IPR016197">
    <property type="entry name" value="Chromo-like_dom_sf"/>
</dbReference>
<dbReference type="Proteomes" id="UP000815325">
    <property type="component" value="Unassembled WGS sequence"/>
</dbReference>
<dbReference type="EMBL" id="MU069495">
    <property type="protein sequence ID" value="KAF5841088.1"/>
    <property type="molecule type" value="Genomic_DNA"/>
</dbReference>
<gene>
    <name evidence="3" type="ORF">DUNSADRAFT_14487</name>
</gene>
<name>A0ABQ7H2J9_DUNSA</name>
<evidence type="ECO:0000259" key="2">
    <source>
        <dbReference type="PROSITE" id="PS50013"/>
    </source>
</evidence>
<evidence type="ECO:0000313" key="4">
    <source>
        <dbReference type="Proteomes" id="UP000815325"/>
    </source>
</evidence>
<organism evidence="3 4">
    <name type="scientific">Dunaliella salina</name>
    <name type="common">Green alga</name>
    <name type="synonym">Protococcus salinus</name>
    <dbReference type="NCBI Taxonomy" id="3046"/>
    <lineage>
        <taxon>Eukaryota</taxon>
        <taxon>Viridiplantae</taxon>
        <taxon>Chlorophyta</taxon>
        <taxon>core chlorophytes</taxon>
        <taxon>Chlorophyceae</taxon>
        <taxon>CS clade</taxon>
        <taxon>Chlamydomonadales</taxon>
        <taxon>Dunaliellaceae</taxon>
        <taxon>Dunaliella</taxon>
    </lineage>
</organism>
<feature type="compositionally biased region" description="Basic and acidic residues" evidence="1">
    <location>
        <begin position="87"/>
        <end position="99"/>
    </location>
</feature>
<accession>A0ABQ7H2J9</accession>
<evidence type="ECO:0000256" key="1">
    <source>
        <dbReference type="SAM" id="MobiDB-lite"/>
    </source>
</evidence>
<protein>
    <recommendedName>
        <fullName evidence="2">Chromo domain-containing protein</fullName>
    </recommendedName>
</protein>
<reference evidence="3" key="1">
    <citation type="submission" date="2017-08" db="EMBL/GenBank/DDBJ databases">
        <authorList>
            <person name="Polle J.E."/>
            <person name="Barry K."/>
            <person name="Cushman J."/>
            <person name="Schmutz J."/>
            <person name="Tran D."/>
            <person name="Hathwaick L.T."/>
            <person name="Yim W.C."/>
            <person name="Jenkins J."/>
            <person name="Mckie-Krisberg Z.M."/>
            <person name="Prochnik S."/>
            <person name="Lindquist E."/>
            <person name="Dockter R.B."/>
            <person name="Adam C."/>
            <person name="Molina H."/>
            <person name="Bunkerborg J."/>
            <person name="Jin E."/>
            <person name="Buchheim M."/>
            <person name="Magnuson J."/>
        </authorList>
    </citation>
    <scope>NUCLEOTIDE SEQUENCE</scope>
    <source>
        <strain evidence="3">CCAP 19/18</strain>
    </source>
</reference>
<feature type="region of interest" description="Disordered" evidence="1">
    <location>
        <begin position="166"/>
        <end position="251"/>
    </location>
</feature>
<dbReference type="SUPFAM" id="SSF54160">
    <property type="entry name" value="Chromo domain-like"/>
    <property type="match status" value="1"/>
</dbReference>
<evidence type="ECO:0000313" key="3">
    <source>
        <dbReference type="EMBL" id="KAF5841088.1"/>
    </source>
</evidence>
<sequence length="251" mass="27681">MAPPPPRVIEEVTEADGGVIKIKISIMKNKQLKCWWSDTDRVNPLGMAEPGGNKPFVWRGAGVWARFWEACSKSTRPFTRTPEQVADAEKKSKQPRKGETYEVEKVLAFDPEASDDAYFLVKWFGYDSPSDNTQEPATSFGAGLDTYTWSSQEAWQHFCREGPSTFNPTYAPGPVPVSKNKKAAEAKEPRAGQAEKRDPPPAAAAAAAPAPAPAAAPPTKRPCRHSLLSKATPQLPREIRAEQSQEWQRCC</sequence>
<feature type="domain" description="Chromo" evidence="2">
    <location>
        <begin position="101"/>
        <end position="170"/>
    </location>
</feature>
<dbReference type="InterPro" id="IPR000953">
    <property type="entry name" value="Chromo/chromo_shadow_dom"/>
</dbReference>